<dbReference type="PANTHER" id="PTHR45080">
    <property type="entry name" value="CONTACTIN 5"/>
    <property type="match status" value="1"/>
</dbReference>
<dbReference type="EMBL" id="CP092863">
    <property type="protein sequence ID" value="UYV62106.1"/>
    <property type="molecule type" value="Genomic_DNA"/>
</dbReference>
<feature type="domain" description="Ig-like" evidence="4">
    <location>
        <begin position="647"/>
        <end position="712"/>
    </location>
</feature>
<feature type="domain" description="Ig-like" evidence="4">
    <location>
        <begin position="1794"/>
        <end position="1875"/>
    </location>
</feature>
<feature type="domain" description="Ig-like" evidence="4">
    <location>
        <begin position="195"/>
        <end position="270"/>
    </location>
</feature>
<dbReference type="PROSITE" id="PS50835">
    <property type="entry name" value="IG_LIKE"/>
    <property type="match status" value="28"/>
</dbReference>
<feature type="domain" description="Ig-like" evidence="4">
    <location>
        <begin position="1300"/>
        <end position="1375"/>
    </location>
</feature>
<dbReference type="InterPro" id="IPR013106">
    <property type="entry name" value="Ig_V-set"/>
</dbReference>
<dbReference type="Proteomes" id="UP001235939">
    <property type="component" value="Chromosome 01"/>
</dbReference>
<feature type="domain" description="Ig-like" evidence="4">
    <location>
        <begin position="2223"/>
        <end position="2294"/>
    </location>
</feature>
<dbReference type="InterPro" id="IPR013098">
    <property type="entry name" value="Ig_I-set"/>
</dbReference>
<dbReference type="InterPro" id="IPR013783">
    <property type="entry name" value="Ig-like_fold"/>
</dbReference>
<feature type="domain" description="Ig-like" evidence="4">
    <location>
        <begin position="1970"/>
        <end position="2051"/>
    </location>
</feature>
<feature type="domain" description="Ig-like" evidence="4">
    <location>
        <begin position="2309"/>
        <end position="2393"/>
    </location>
</feature>
<dbReference type="InterPro" id="IPR036179">
    <property type="entry name" value="Ig-like_dom_sf"/>
</dbReference>
<dbReference type="InterPro" id="IPR003599">
    <property type="entry name" value="Ig_sub"/>
</dbReference>
<feature type="domain" description="Ig-like" evidence="4">
    <location>
        <begin position="1469"/>
        <end position="1523"/>
    </location>
</feature>
<feature type="domain" description="Ig-like" evidence="4">
    <location>
        <begin position="1206"/>
        <end position="1275"/>
    </location>
</feature>
<dbReference type="SMART" id="SM00406">
    <property type="entry name" value="IGv"/>
    <property type="match status" value="9"/>
</dbReference>
<dbReference type="Gene3D" id="2.60.40.10">
    <property type="entry name" value="Immunoglobulins"/>
    <property type="match status" value="28"/>
</dbReference>
<dbReference type="SUPFAM" id="SSF48726">
    <property type="entry name" value="Immunoglobulin"/>
    <property type="match status" value="20"/>
</dbReference>
<keyword evidence="1" id="KW-0732">Signal</keyword>
<gene>
    <name evidence="5" type="ORF">LAZ67_1007804</name>
</gene>
<dbReference type="SMART" id="SM00409">
    <property type="entry name" value="IG"/>
    <property type="match status" value="28"/>
</dbReference>
<dbReference type="Pfam" id="PF13927">
    <property type="entry name" value="Ig_3"/>
    <property type="match status" value="15"/>
</dbReference>
<keyword evidence="2" id="KW-1015">Disulfide bond</keyword>
<evidence type="ECO:0000313" key="5">
    <source>
        <dbReference type="EMBL" id="UYV62106.1"/>
    </source>
</evidence>
<feature type="domain" description="Ig-like" evidence="4">
    <location>
        <begin position="451"/>
        <end position="528"/>
    </location>
</feature>
<protein>
    <submittedName>
        <fullName evidence="5">Dscam</fullName>
    </submittedName>
</protein>
<feature type="domain" description="Ig-like" evidence="4">
    <location>
        <begin position="1116"/>
        <end position="1201"/>
    </location>
</feature>
<feature type="domain" description="Ig-like" evidence="4">
    <location>
        <begin position="99"/>
        <end position="176"/>
    </location>
</feature>
<sequence>MFPGASIIEPFTFQKPGRIGERTAAMCFVSAAAKDVSFQWLKDGQPIKDETIDISSTQVLSTLSLLSVEGRHRGNYTCRVESSLGRDTYTASLSVEAPPQWIGETPTRLEVKKGQPLEVPCQASGSPDPKITWTQHSEILGERLQIPAVLESDAGVYTCTADNGIKPALSRSVDVRVLEAAIIEPFNFQRPGRLGERTAAICIVSSAAKEVSFTWLKDGQPIEKDESTDITSSYGASTLYLHSVEQRHEGNYTCRVETSLGVDTYTTTLRVEAPPRWTVESPSRVEAKLGQPLHVPCQATGSPTPRISWKKHDQDLGERLDIPTVQESDAGTYICIASNGLEPSLSRMIEVIILDCGLIEPFTFQKAGRVGDRTSATCLVSGSAKEARFTWLKDGQPLRNDDTTDITSSKGASYLTLQSLEPSHQGNYTCRVETSLGKDSYTAVLKVEAPPSWELKPPNKMAIKKGQPLTIPCQARGSPEPKITWRKYQKDLGEHLEFSAILETDAGIYECIASNGLQPDLIELVDISVLGSVFLVGFLGLWILLGEIHCLGIIEPFRFQKPGRLGERTAATCLASSTTRDARFRWLKDGQELRGDGNVEITHTTGASFLTLQSVEQRHQGNYTCLVDSSAGGSDSFTAVLVVEAPPSWIDEPPPTAKILLGQPLRIPCQATGSPVPRIIWSRSQQEIGEHLDIPAVQMSDAGMYQCTADNGLQPSLSSILQVHILGANIIEPFTFQKPGRLGQRTAAICLVSATTEDVRFTWLKDGQPLQQTEDVLVTNSVGTSLLTLQNIKSSSEGNYTCQVETSRGMESHTALLRVEAPPQWVTKPPSRVGVKKGQRLNVPCQATGSPIPKISWTKSHQNLGESFDISVAKEDHAGIYHCTADNGLEPSISYTIEASSGCDMTSFGNLWIFLTSRSFGILHFLWIVSIFSFIESSLISPFIFQKPGKLGKSTAAICFLSSPVQNAKFIWFKDGKVLEESENIEISQSKMGSTLFLHSVEQHHQGNYTCRVESSLGVDAHTAVLNVEAPPQWIIEPPARLEVKKGSRLHVPCQATGSPVPRVTWTQSDQDLGDRLDLPSVTDSGVYRCMASNGLEPGLSKLVEVLVLESSLISPFTFQKPGRLGKSTAATCLLSSPVKNAQFIWLKDGKVLEETETVEISQSRVSSTLSLHSVEQHHQGNYTCRVESSLGVDAHTAVLHVEAPPQWIIEPPARLEVKKGSRLHVPCQATGSPVPRVTWTQSGQDLGDHLDLPSVTDSGVYRCSVSNGLEPGLSKLVEVLVLDAAIIEPFTFHRPGRIGERTAATCLVSAAVKEARFTWLKDGHILENSENIHINTHQGLSVLSLQSVEQEHQGNYTCRVETSMGVDSFTTTLRVEAPPRWILEPPSTMEIRKGAKLSVPCIATGSPDPKVSWSKSLQDIGERLEIPSVQESDAGIYQCTADNGLQPSLSKSTNVVILVTTSAKDPIFAWFKDDVLIANDDDRYIFTHQKGFSVLSIDPVEQVHQGNYTCQVQTSIGTERFTAYLRVEAPPKWIEEPPPKVHIKKGQSLKIPCSAMGSPDPKISWSRSQQDLGDRLDFSAVQESDAGLYHCTADNGLEPSISRSVELNVLECRLIEPFSFQMPGRLGRRTIASCVVSSSPTDVKFYWSKDGQPIEKDGNIDIAIHEGFSVLSLKSVEQHHQGNYTCTVETDTARDSFTVFLRVEAPPHWVEEPPARVEVKKGGRLAVPCQATGSPAPKISWRKNEQEIGERLELPAVQESDAGTYRCSADNGLEPSIHRTLEIHVLDFHVIQPFSFQSPGRLGERTAATCVVTTSEDSVDFRWTKDGKSLEQDGNIAIINHEGVSLLTIKAVETVHQGNYTCHATSGLRQEAFTVFLKVEAPPHWIVKPPNKLEIKKGQKLKIHCEASGNPSPKVTWTRSLQDLGSNLEIVSVQESNAGTYTCTADNGVGPSISHTVEVQVLELRLIEPFTFHKTGKIGDKTSATCVSTKLAKDAKFSWFKDGQPLKTDSNININNEKGFSFLFILSVEQQHEGNYTCEVQAVQGTDRYSAFLRVEAPPQWTSEPPARIEIKKGQRLTIPCQASGSPIPKISWAKSHQDLGDHLEISEVQISDSGVYQCSADNGIEPNLSRNVEVHVLVRIGERTSATCVASASVTNAKFIWLKDGQPVEADGKINFNNEEGFSFLFIKSVEQGHQGNYTCEIQASQGSDSYTVFLRVEAPPKWIEAPPARVEVRKGNRLTVPCQASGSPPPKISWRKSQHEIGDHLEVSSVQDQDAGVYICTADNGLEPSISSTVEVIVQEASLVLPFTFQAPGRVGERNGAMCVARANVSGAHFTWTKDGKPLSEDLVSISSQDGFSFLAIQAVSPEHEGNYTCTISSSQGSDSHTAFLRVEAPPKWEEMPPDRVNIKKGTSLHVPCKASGSPTPRILWTKSNKELGDHLTIPAVQETDAGIYRCSAENGLEPSLSRAVAVNVLGKERIDKSISSTACNVYKT</sequence>
<evidence type="ECO:0000256" key="1">
    <source>
        <dbReference type="ARBA" id="ARBA00022729"/>
    </source>
</evidence>
<feature type="domain" description="Ig-like" evidence="4">
    <location>
        <begin position="566"/>
        <end position="641"/>
    </location>
</feature>
<dbReference type="InterPro" id="IPR003598">
    <property type="entry name" value="Ig_sub2"/>
</dbReference>
<evidence type="ECO:0000259" key="4">
    <source>
        <dbReference type="PROSITE" id="PS50835"/>
    </source>
</evidence>
<feature type="domain" description="Ig-like" evidence="4">
    <location>
        <begin position="1708"/>
        <end position="1785"/>
    </location>
</feature>
<reference evidence="5 6" key="1">
    <citation type="submission" date="2022-01" db="EMBL/GenBank/DDBJ databases">
        <title>A chromosomal length assembly of Cordylochernes scorpioides.</title>
        <authorList>
            <person name="Zeh D."/>
            <person name="Zeh J."/>
        </authorList>
    </citation>
    <scope>NUCLEOTIDE SEQUENCE [LARGE SCALE GENOMIC DNA]</scope>
    <source>
        <strain evidence="5">IN4F17</strain>
        <tissue evidence="5">Whole Body</tissue>
    </source>
</reference>
<dbReference type="Pfam" id="PF07679">
    <property type="entry name" value="I-set"/>
    <property type="match status" value="13"/>
</dbReference>
<organism evidence="5 6">
    <name type="scientific">Cordylochernes scorpioides</name>
    <dbReference type="NCBI Taxonomy" id="51811"/>
    <lineage>
        <taxon>Eukaryota</taxon>
        <taxon>Metazoa</taxon>
        <taxon>Ecdysozoa</taxon>
        <taxon>Arthropoda</taxon>
        <taxon>Chelicerata</taxon>
        <taxon>Arachnida</taxon>
        <taxon>Pseudoscorpiones</taxon>
        <taxon>Cheliferoidea</taxon>
        <taxon>Chernetidae</taxon>
        <taxon>Cordylochernes</taxon>
    </lineage>
</organism>
<keyword evidence="3" id="KW-0393">Immunoglobulin domain</keyword>
<feature type="domain" description="Ig-like" evidence="4">
    <location>
        <begin position="715"/>
        <end position="818"/>
    </location>
</feature>
<feature type="domain" description="Ig-like" evidence="4">
    <location>
        <begin position="1618"/>
        <end position="1699"/>
    </location>
</feature>
<feature type="domain" description="Ig-like" evidence="4">
    <location>
        <begin position="2143"/>
        <end position="2214"/>
    </location>
</feature>
<evidence type="ECO:0000313" key="6">
    <source>
        <dbReference type="Proteomes" id="UP001235939"/>
    </source>
</evidence>
<feature type="domain" description="Ig-like" evidence="4">
    <location>
        <begin position="2398"/>
        <end position="2469"/>
    </location>
</feature>
<dbReference type="PANTHER" id="PTHR45080:SF8">
    <property type="entry name" value="IG-LIKE DOMAIN-CONTAINING PROTEIN"/>
    <property type="match status" value="1"/>
</dbReference>
<feature type="domain" description="Ig-like" evidence="4">
    <location>
        <begin position="1532"/>
        <end position="1609"/>
    </location>
</feature>
<feature type="domain" description="Ig-like" evidence="4">
    <location>
        <begin position="2060"/>
        <end position="2131"/>
    </location>
</feature>
<feature type="domain" description="Ig-like" evidence="4">
    <location>
        <begin position="275"/>
        <end position="340"/>
    </location>
</feature>
<feature type="domain" description="Ig-like" evidence="4">
    <location>
        <begin position="3"/>
        <end position="94"/>
    </location>
</feature>
<accession>A0ABY6JZT3</accession>
<feature type="domain" description="Ig-like" evidence="4">
    <location>
        <begin position="1032"/>
        <end position="1101"/>
    </location>
</feature>
<proteinExistence type="predicted"/>
<dbReference type="CDD" id="cd00096">
    <property type="entry name" value="Ig"/>
    <property type="match status" value="1"/>
</dbReference>
<dbReference type="InterPro" id="IPR050958">
    <property type="entry name" value="Cell_Adh-Cytoskel_Orgn"/>
</dbReference>
<feature type="domain" description="Ig-like" evidence="4">
    <location>
        <begin position="942"/>
        <end position="1027"/>
    </location>
</feature>
<name>A0ABY6JZT3_9ARAC</name>
<feature type="domain" description="Ig-like" evidence="4">
    <location>
        <begin position="823"/>
        <end position="894"/>
    </location>
</feature>
<evidence type="ECO:0000256" key="3">
    <source>
        <dbReference type="ARBA" id="ARBA00023319"/>
    </source>
</evidence>
<dbReference type="SMART" id="SM00408">
    <property type="entry name" value="IGc2"/>
    <property type="match status" value="28"/>
</dbReference>
<dbReference type="InterPro" id="IPR007110">
    <property type="entry name" value="Ig-like_dom"/>
</dbReference>
<evidence type="ECO:0000256" key="2">
    <source>
        <dbReference type="ARBA" id="ARBA00023157"/>
    </source>
</evidence>
<feature type="domain" description="Ig-like" evidence="4">
    <location>
        <begin position="343"/>
        <end position="446"/>
    </location>
</feature>
<feature type="domain" description="Ig-like" evidence="4">
    <location>
        <begin position="1884"/>
        <end position="1961"/>
    </location>
</feature>
<feature type="domain" description="Ig-like" evidence="4">
    <location>
        <begin position="1380"/>
        <end position="1457"/>
    </location>
</feature>
<keyword evidence="6" id="KW-1185">Reference proteome</keyword>